<feature type="transmembrane region" description="Helical" evidence="1">
    <location>
        <begin position="202"/>
        <end position="220"/>
    </location>
</feature>
<gene>
    <name evidence="2" type="ORF">ASEP1449_LOCUS18069</name>
</gene>
<accession>A0A7S2UPJ6</accession>
<name>A0A7S2UPJ6_9STRA</name>
<dbReference type="Pfam" id="PF15993">
    <property type="entry name" value="Fuseless"/>
    <property type="match status" value="1"/>
</dbReference>
<proteinExistence type="predicted"/>
<reference evidence="2" key="1">
    <citation type="submission" date="2021-01" db="EMBL/GenBank/DDBJ databases">
        <authorList>
            <person name="Corre E."/>
            <person name="Pelletier E."/>
            <person name="Niang G."/>
            <person name="Scheremetjew M."/>
            <person name="Finn R."/>
            <person name="Kale V."/>
            <person name="Holt S."/>
            <person name="Cochrane G."/>
            <person name="Meng A."/>
            <person name="Brown T."/>
            <person name="Cohen L."/>
        </authorList>
    </citation>
    <scope>NUCLEOTIDE SEQUENCE</scope>
    <source>
        <strain evidence="2">CCMP2084</strain>
    </source>
</reference>
<dbReference type="PANTHER" id="PTHR35270:SF2">
    <property type="entry name" value="FUSELESS, ISOFORM A"/>
    <property type="match status" value="1"/>
</dbReference>
<feature type="transmembrane region" description="Helical" evidence="1">
    <location>
        <begin position="102"/>
        <end position="122"/>
    </location>
</feature>
<keyword evidence="1" id="KW-0812">Transmembrane</keyword>
<protein>
    <submittedName>
        <fullName evidence="2">Uncharacterized protein</fullName>
    </submittedName>
</protein>
<organism evidence="2">
    <name type="scientific">Attheya septentrionalis</name>
    <dbReference type="NCBI Taxonomy" id="420275"/>
    <lineage>
        <taxon>Eukaryota</taxon>
        <taxon>Sar</taxon>
        <taxon>Stramenopiles</taxon>
        <taxon>Ochrophyta</taxon>
        <taxon>Bacillariophyta</taxon>
        <taxon>Coscinodiscophyceae</taxon>
        <taxon>Chaetocerotophycidae</taxon>
        <taxon>Chaetocerotales</taxon>
        <taxon>Attheyaceae</taxon>
        <taxon>Attheya</taxon>
    </lineage>
</organism>
<keyword evidence="1" id="KW-1133">Transmembrane helix</keyword>
<dbReference type="EMBL" id="HBHQ01026683">
    <property type="protein sequence ID" value="CAD9826235.1"/>
    <property type="molecule type" value="Transcribed_RNA"/>
</dbReference>
<evidence type="ECO:0000313" key="2">
    <source>
        <dbReference type="EMBL" id="CAD9826235.1"/>
    </source>
</evidence>
<dbReference type="AlphaFoldDB" id="A0A7S2UPJ6"/>
<dbReference type="InterPro" id="IPR032751">
    <property type="entry name" value="Fuseless"/>
</dbReference>
<keyword evidence="1" id="KW-0472">Membrane</keyword>
<evidence type="ECO:0000256" key="1">
    <source>
        <dbReference type="SAM" id="Phobius"/>
    </source>
</evidence>
<dbReference type="PANTHER" id="PTHR35270">
    <property type="entry name" value="FUSELESS, ISOFORM A"/>
    <property type="match status" value="1"/>
</dbReference>
<sequence length="259" mass="28737">MTMASKVSIGKPVFANFPLQIGTGILCASYWRGAWYVLDYSLFPTDRVKSGVTSLCLGGGILAMQQHMLSPSYNGTKFLVRLIPPPQNVSLRTYYIKMNRFISLYGIAMACILVWRGTWLLWDEGADLVSDSLSAFMTKKNSHNNNNNNNRSMGEPNVPLVPLAVPPIRNAETIITSVRDDAHHHAEAEKSAVTHHDIDKTLFYSGIASHVLATFGLLLIGRFKSVMAPPANVSMMKDIFLHGKGKDFRRAAQSFARTY</sequence>